<sequence length="77" mass="8013">ASQSEDADWAPPRWEVGLLAILTGSGVIGVDVPWPGSYVGHGASILWRSVARCAAEEGFRKTAANQAVVSEAFGNGD</sequence>
<reference evidence="1 2" key="1">
    <citation type="journal article" date="2012" name="Genome Biol.">
        <title>Genome and low-iron response of an oceanic diatom adapted to chronic iron limitation.</title>
        <authorList>
            <person name="Lommer M."/>
            <person name="Specht M."/>
            <person name="Roy A.S."/>
            <person name="Kraemer L."/>
            <person name="Andreson R."/>
            <person name="Gutowska M.A."/>
            <person name="Wolf J."/>
            <person name="Bergner S.V."/>
            <person name="Schilhabel M.B."/>
            <person name="Klostermeier U.C."/>
            <person name="Beiko R.G."/>
            <person name="Rosenstiel P."/>
            <person name="Hippler M."/>
            <person name="Laroche J."/>
        </authorList>
    </citation>
    <scope>NUCLEOTIDE SEQUENCE [LARGE SCALE GENOMIC DNA]</scope>
    <source>
        <strain evidence="1 2">CCMP1005</strain>
    </source>
</reference>
<dbReference type="AlphaFoldDB" id="K0RYY0"/>
<dbReference type="Proteomes" id="UP000266841">
    <property type="component" value="Unassembled WGS sequence"/>
</dbReference>
<accession>K0RYY0</accession>
<evidence type="ECO:0000313" key="2">
    <source>
        <dbReference type="Proteomes" id="UP000266841"/>
    </source>
</evidence>
<protein>
    <submittedName>
        <fullName evidence="1">Uncharacterized protein</fullName>
    </submittedName>
</protein>
<proteinExistence type="predicted"/>
<organism evidence="1 2">
    <name type="scientific">Thalassiosira oceanica</name>
    <name type="common">Marine diatom</name>
    <dbReference type="NCBI Taxonomy" id="159749"/>
    <lineage>
        <taxon>Eukaryota</taxon>
        <taxon>Sar</taxon>
        <taxon>Stramenopiles</taxon>
        <taxon>Ochrophyta</taxon>
        <taxon>Bacillariophyta</taxon>
        <taxon>Coscinodiscophyceae</taxon>
        <taxon>Thalassiosirophycidae</taxon>
        <taxon>Thalassiosirales</taxon>
        <taxon>Thalassiosiraceae</taxon>
        <taxon>Thalassiosira</taxon>
    </lineage>
</organism>
<gene>
    <name evidence="1" type="ORF">THAOC_22287</name>
</gene>
<comment type="caution">
    <text evidence="1">The sequence shown here is derived from an EMBL/GenBank/DDBJ whole genome shotgun (WGS) entry which is preliminary data.</text>
</comment>
<name>K0RYY0_THAOC</name>
<dbReference type="EMBL" id="AGNL01027527">
    <property type="protein sequence ID" value="EJK57644.1"/>
    <property type="molecule type" value="Genomic_DNA"/>
</dbReference>
<keyword evidence="2" id="KW-1185">Reference proteome</keyword>
<feature type="non-terminal residue" evidence="1">
    <location>
        <position position="1"/>
    </location>
</feature>
<evidence type="ECO:0000313" key="1">
    <source>
        <dbReference type="EMBL" id="EJK57644.1"/>
    </source>
</evidence>